<reference evidence="3 4" key="1">
    <citation type="submission" date="2020-01" db="EMBL/GenBank/DDBJ databases">
        <title>Identification and distribution of gene clusters putatively required for synthesis of sphingolipid metabolism inhibitors in phylogenetically diverse species of the filamentous fungus Fusarium.</title>
        <authorList>
            <person name="Kim H.-S."/>
            <person name="Busman M."/>
            <person name="Brown D.W."/>
            <person name="Divon H."/>
            <person name="Uhlig S."/>
            <person name="Proctor R.H."/>
        </authorList>
    </citation>
    <scope>NUCLEOTIDE SEQUENCE [LARGE SCALE GENOMIC DNA]</scope>
    <source>
        <strain evidence="3 4">NRRL 20459</strain>
    </source>
</reference>
<dbReference type="AlphaFoldDB" id="A0A8H4PDQ2"/>
<evidence type="ECO:0000313" key="4">
    <source>
        <dbReference type="Proteomes" id="UP000554235"/>
    </source>
</evidence>
<dbReference type="InterPro" id="IPR040357">
    <property type="entry name" value="Vma22/CCDC115"/>
</dbReference>
<dbReference type="Pfam" id="PF21730">
    <property type="entry name" value="Vma22_CCDC115"/>
    <property type="match status" value="1"/>
</dbReference>
<dbReference type="Proteomes" id="UP000554235">
    <property type="component" value="Unassembled WGS sequence"/>
</dbReference>
<dbReference type="PANTHER" id="PTHR31996:SF2">
    <property type="entry name" value="COILED-COIL DOMAIN-CONTAINING PROTEIN 115"/>
    <property type="match status" value="1"/>
</dbReference>
<dbReference type="GO" id="GO:1990871">
    <property type="term" value="C:Vma12-Vma22 assembly complex"/>
    <property type="evidence" value="ECO:0007669"/>
    <property type="project" value="TreeGrafter"/>
</dbReference>
<dbReference type="GO" id="GO:0051082">
    <property type="term" value="F:unfolded protein binding"/>
    <property type="evidence" value="ECO:0007669"/>
    <property type="project" value="TreeGrafter"/>
</dbReference>
<accession>A0A8H4PDQ2</accession>
<evidence type="ECO:0000256" key="2">
    <source>
        <dbReference type="SAM" id="MobiDB-lite"/>
    </source>
</evidence>
<proteinExistence type="predicted"/>
<dbReference type="OrthoDB" id="408631at2759"/>
<comment type="caution">
    <text evidence="3">The sequence shown here is derived from an EMBL/GenBank/DDBJ whole genome shotgun (WGS) entry which is preliminary data.</text>
</comment>
<feature type="region of interest" description="Disordered" evidence="2">
    <location>
        <begin position="179"/>
        <end position="204"/>
    </location>
</feature>
<name>A0A8H4PDQ2_9HYPO</name>
<sequence>MEQPHIDELLERYLGLVDEYTQLRQKLSELQSGVYQNIARANFTGERGMRYGQDHYDDRMQATRLLVIDVEKTEGPVFSIINARMEESDEVDSSAVKAEGEESEQHADGDSTKKPAQKKRNKNRNPLHWFGIFAPMPLRNAQTQSIQAVEEIIPKLVSVNAEMLHVEIEVRRARKRRAKAEAAANKEIGPTASTETEAPLLEAS</sequence>
<protein>
    <recommendedName>
        <fullName evidence="1">Vacuolar ATPase assembly protein VMA22</fullName>
    </recommendedName>
</protein>
<evidence type="ECO:0000313" key="3">
    <source>
        <dbReference type="EMBL" id="KAF4456842.1"/>
    </source>
</evidence>
<feature type="region of interest" description="Disordered" evidence="2">
    <location>
        <begin position="84"/>
        <end position="126"/>
    </location>
</feature>
<dbReference type="EMBL" id="JAADYS010002644">
    <property type="protein sequence ID" value="KAF4456842.1"/>
    <property type="molecule type" value="Genomic_DNA"/>
</dbReference>
<dbReference type="PANTHER" id="PTHR31996">
    <property type="entry name" value="COILED-COIL DOMAIN-CONTAINING PROTEIN 115"/>
    <property type="match status" value="1"/>
</dbReference>
<keyword evidence="4" id="KW-1185">Reference proteome</keyword>
<gene>
    <name evidence="3" type="ORF">FALBO_15323</name>
</gene>
<feature type="compositionally biased region" description="Basic residues" evidence="2">
    <location>
        <begin position="115"/>
        <end position="125"/>
    </location>
</feature>
<dbReference type="GO" id="GO:0070072">
    <property type="term" value="P:vacuolar proton-transporting V-type ATPase complex assembly"/>
    <property type="evidence" value="ECO:0007669"/>
    <property type="project" value="InterPro"/>
</dbReference>
<organism evidence="3 4">
    <name type="scientific">Fusarium albosuccineum</name>
    <dbReference type="NCBI Taxonomy" id="1237068"/>
    <lineage>
        <taxon>Eukaryota</taxon>
        <taxon>Fungi</taxon>
        <taxon>Dikarya</taxon>
        <taxon>Ascomycota</taxon>
        <taxon>Pezizomycotina</taxon>
        <taxon>Sordariomycetes</taxon>
        <taxon>Hypocreomycetidae</taxon>
        <taxon>Hypocreales</taxon>
        <taxon>Nectriaceae</taxon>
        <taxon>Fusarium</taxon>
        <taxon>Fusarium decemcellulare species complex</taxon>
    </lineage>
</organism>
<evidence type="ECO:0000256" key="1">
    <source>
        <dbReference type="ARBA" id="ARBA00093634"/>
    </source>
</evidence>
<feature type="compositionally biased region" description="Basic and acidic residues" evidence="2">
    <location>
        <begin position="98"/>
        <end position="113"/>
    </location>
</feature>